<keyword evidence="2" id="KW-1185">Reference proteome</keyword>
<dbReference type="RefSeq" id="WP_306858467.1">
    <property type="nucleotide sequence ID" value="NZ_JAUSRB010000001.1"/>
</dbReference>
<comment type="caution">
    <text evidence="1">The sequence shown here is derived from an EMBL/GenBank/DDBJ whole genome shotgun (WGS) entry which is preliminary data.</text>
</comment>
<name>A0ABT9R0G0_9ACTN</name>
<protein>
    <submittedName>
        <fullName evidence="1">Uncharacterized protein</fullName>
    </submittedName>
</protein>
<dbReference type="EMBL" id="JAUSRB010000001">
    <property type="protein sequence ID" value="MDP9862416.1"/>
    <property type="molecule type" value="Genomic_DNA"/>
</dbReference>
<accession>A0ABT9R0G0</accession>
<organism evidence="1 2">
    <name type="scientific">Streptosporangium brasiliense</name>
    <dbReference type="NCBI Taxonomy" id="47480"/>
    <lineage>
        <taxon>Bacteria</taxon>
        <taxon>Bacillati</taxon>
        <taxon>Actinomycetota</taxon>
        <taxon>Actinomycetes</taxon>
        <taxon>Streptosporangiales</taxon>
        <taxon>Streptosporangiaceae</taxon>
        <taxon>Streptosporangium</taxon>
    </lineage>
</organism>
<evidence type="ECO:0000313" key="1">
    <source>
        <dbReference type="EMBL" id="MDP9862416.1"/>
    </source>
</evidence>
<proteinExistence type="predicted"/>
<evidence type="ECO:0000313" key="2">
    <source>
        <dbReference type="Proteomes" id="UP001230426"/>
    </source>
</evidence>
<dbReference type="Proteomes" id="UP001230426">
    <property type="component" value="Unassembled WGS sequence"/>
</dbReference>
<reference evidence="1 2" key="1">
    <citation type="submission" date="2023-07" db="EMBL/GenBank/DDBJ databases">
        <title>Sequencing the genomes of 1000 actinobacteria strains.</title>
        <authorList>
            <person name="Klenk H.-P."/>
        </authorList>
    </citation>
    <scope>NUCLEOTIDE SEQUENCE [LARGE SCALE GENOMIC DNA]</scope>
    <source>
        <strain evidence="1 2">DSM 44109</strain>
    </source>
</reference>
<sequence length="56" mass="5716">MNTRRAAVPDPDVRYGGAALSPWHCPAADGMLSRPAGEVTARVAVAGAAGLLRSAR</sequence>
<gene>
    <name evidence="1" type="ORF">J2S55_001675</name>
</gene>